<keyword evidence="3" id="KW-0813">Transport</keyword>
<evidence type="ECO:0000256" key="13">
    <source>
        <dbReference type="SAM" id="Phobius"/>
    </source>
</evidence>
<gene>
    <name evidence="15" type="ORF">METZ01_LOCUS140006</name>
</gene>
<evidence type="ECO:0000256" key="8">
    <source>
        <dbReference type="ARBA" id="ARBA00023065"/>
    </source>
</evidence>
<dbReference type="GO" id="GO:0015986">
    <property type="term" value="P:proton motive force-driven ATP synthesis"/>
    <property type="evidence" value="ECO:0007669"/>
    <property type="project" value="InterPro"/>
</dbReference>
<comment type="function">
    <text evidence="12">F(1)F(0) ATP synthase produces ATP from ADP in the presence of a proton or sodium gradient. F-type ATPases consist of two structural domains, F(1) containing the extramembraneous catalytic core and F(0) containing the membrane proton channel, linked together by a central stalk and a peripheral stalk. During catalysis, ATP synthesis in the catalytic domain of F(1) is coupled via a rotary mechanism of the central stalk subunits to proton translocation.</text>
</comment>
<reference evidence="15" key="1">
    <citation type="submission" date="2018-05" db="EMBL/GenBank/DDBJ databases">
        <authorList>
            <person name="Lanie J.A."/>
            <person name="Ng W.-L."/>
            <person name="Kazmierczak K.M."/>
            <person name="Andrzejewski T.M."/>
            <person name="Davidsen T.M."/>
            <person name="Wayne K.J."/>
            <person name="Tettelin H."/>
            <person name="Glass J.I."/>
            <person name="Rusch D."/>
            <person name="Podicherti R."/>
            <person name="Tsui H.-C.T."/>
            <person name="Winkler M.E."/>
        </authorList>
    </citation>
    <scope>NUCLEOTIDE SEQUENCE</scope>
</reference>
<feature type="transmembrane region" description="Helical" evidence="13">
    <location>
        <begin position="12"/>
        <end position="33"/>
    </location>
</feature>
<dbReference type="InterPro" id="IPR038662">
    <property type="entry name" value="ATP_synth_F0_csu_sf"/>
</dbReference>
<proteinExistence type="inferred from homology"/>
<evidence type="ECO:0000256" key="12">
    <source>
        <dbReference type="ARBA" id="ARBA00025198"/>
    </source>
</evidence>
<dbReference type="Pfam" id="PF00137">
    <property type="entry name" value="ATP-synt_C"/>
    <property type="match status" value="1"/>
</dbReference>
<dbReference type="NCBIfam" id="TIGR01260">
    <property type="entry name" value="ATP_synt_c"/>
    <property type="match status" value="1"/>
</dbReference>
<dbReference type="InterPro" id="IPR000454">
    <property type="entry name" value="ATP_synth_F0_csu"/>
</dbReference>
<dbReference type="GO" id="GO:0015078">
    <property type="term" value="F:proton transmembrane transporter activity"/>
    <property type="evidence" value="ECO:0007669"/>
    <property type="project" value="InterPro"/>
</dbReference>
<evidence type="ECO:0000313" key="15">
    <source>
        <dbReference type="EMBL" id="SVA87152.1"/>
    </source>
</evidence>
<dbReference type="AlphaFoldDB" id="A0A381ZE82"/>
<keyword evidence="9" id="KW-0446">Lipid-binding</keyword>
<protein>
    <recommendedName>
        <fullName evidence="14">V-ATPase proteolipid subunit C-like domain-containing protein</fullName>
    </recommendedName>
</protein>
<evidence type="ECO:0000256" key="4">
    <source>
        <dbReference type="ARBA" id="ARBA00022547"/>
    </source>
</evidence>
<evidence type="ECO:0000256" key="2">
    <source>
        <dbReference type="ARBA" id="ARBA00006704"/>
    </source>
</evidence>
<dbReference type="HAMAP" id="MF_01396">
    <property type="entry name" value="ATP_synth_c_bact"/>
    <property type="match status" value="1"/>
</dbReference>
<keyword evidence="7 13" id="KW-1133">Transmembrane helix</keyword>
<comment type="similarity">
    <text evidence="2">Belongs to the ATPase C chain family.</text>
</comment>
<keyword evidence="6" id="KW-0375">Hydrogen ion transport</keyword>
<dbReference type="SUPFAM" id="SSF81333">
    <property type="entry name" value="F1F0 ATP synthase subunit C"/>
    <property type="match status" value="1"/>
</dbReference>
<evidence type="ECO:0000256" key="6">
    <source>
        <dbReference type="ARBA" id="ARBA00022781"/>
    </source>
</evidence>
<evidence type="ECO:0000256" key="3">
    <source>
        <dbReference type="ARBA" id="ARBA00022448"/>
    </source>
</evidence>
<dbReference type="InterPro" id="IPR020537">
    <property type="entry name" value="ATP_synth_F0_csu_DDCD_BS"/>
</dbReference>
<dbReference type="GO" id="GO:0033177">
    <property type="term" value="C:proton-transporting two-sector ATPase complex, proton-transporting domain"/>
    <property type="evidence" value="ECO:0007669"/>
    <property type="project" value="InterPro"/>
</dbReference>
<keyword evidence="5 13" id="KW-0812">Transmembrane</keyword>
<dbReference type="Gene3D" id="1.20.20.10">
    <property type="entry name" value="F1F0 ATP synthase subunit C"/>
    <property type="match status" value="1"/>
</dbReference>
<keyword evidence="10 13" id="KW-0472">Membrane</keyword>
<feature type="transmembrane region" description="Helical" evidence="13">
    <location>
        <begin position="53"/>
        <end position="73"/>
    </location>
</feature>
<dbReference type="InterPro" id="IPR005953">
    <property type="entry name" value="ATP_synth_csu_bac/chlpt"/>
</dbReference>
<dbReference type="InterPro" id="IPR035921">
    <property type="entry name" value="F/V-ATP_Csub_sf"/>
</dbReference>
<evidence type="ECO:0000256" key="5">
    <source>
        <dbReference type="ARBA" id="ARBA00022692"/>
    </source>
</evidence>
<name>A0A381ZE82_9ZZZZ</name>
<dbReference type="GO" id="GO:0008289">
    <property type="term" value="F:lipid binding"/>
    <property type="evidence" value="ECO:0007669"/>
    <property type="project" value="UniProtKB-KW"/>
</dbReference>
<accession>A0A381ZE82</accession>
<evidence type="ECO:0000256" key="11">
    <source>
        <dbReference type="ARBA" id="ARBA00023310"/>
    </source>
</evidence>
<dbReference type="GO" id="GO:0045259">
    <property type="term" value="C:proton-transporting ATP synthase complex"/>
    <property type="evidence" value="ECO:0007669"/>
    <property type="project" value="UniProtKB-KW"/>
</dbReference>
<dbReference type="EMBL" id="UINC01020852">
    <property type="protein sequence ID" value="SVA87152.1"/>
    <property type="molecule type" value="Genomic_DNA"/>
</dbReference>
<dbReference type="PANTHER" id="PTHR10031:SF0">
    <property type="entry name" value="ATPASE PROTEIN 9"/>
    <property type="match status" value="1"/>
</dbReference>
<evidence type="ECO:0000256" key="10">
    <source>
        <dbReference type="ARBA" id="ARBA00023136"/>
    </source>
</evidence>
<comment type="subcellular location">
    <subcellularLocation>
        <location evidence="1">Membrane</location>
        <topology evidence="1">Multi-pass membrane protein</topology>
    </subcellularLocation>
</comment>
<dbReference type="PROSITE" id="PS00605">
    <property type="entry name" value="ATPASE_C"/>
    <property type="match status" value="1"/>
</dbReference>
<dbReference type="PRINTS" id="PR00124">
    <property type="entry name" value="ATPASEC"/>
</dbReference>
<evidence type="ECO:0000256" key="7">
    <source>
        <dbReference type="ARBA" id="ARBA00022989"/>
    </source>
</evidence>
<keyword evidence="11" id="KW-0066">ATP synthesis</keyword>
<dbReference type="InterPro" id="IPR002379">
    <property type="entry name" value="ATPase_proteolipid_c-like_dom"/>
</dbReference>
<evidence type="ECO:0000256" key="1">
    <source>
        <dbReference type="ARBA" id="ARBA00004141"/>
    </source>
</evidence>
<dbReference type="PANTHER" id="PTHR10031">
    <property type="entry name" value="ATP SYNTHASE LIPID-BINDING PROTEIN, MITOCHONDRIAL"/>
    <property type="match status" value="1"/>
</dbReference>
<sequence length="74" mass="7480">MEIEAAKVIGAGLAVIGVIGSGIGIGNIFSSFIEAVGRNPAARGEVFTMTMLGFALVEAIALFALVIALVILFG</sequence>
<keyword evidence="4" id="KW-0138">CF(0)</keyword>
<feature type="domain" description="V-ATPase proteolipid subunit C-like" evidence="14">
    <location>
        <begin position="9"/>
        <end position="71"/>
    </location>
</feature>
<evidence type="ECO:0000259" key="14">
    <source>
        <dbReference type="Pfam" id="PF00137"/>
    </source>
</evidence>
<organism evidence="15">
    <name type="scientific">marine metagenome</name>
    <dbReference type="NCBI Taxonomy" id="408172"/>
    <lineage>
        <taxon>unclassified sequences</taxon>
        <taxon>metagenomes</taxon>
        <taxon>ecological metagenomes</taxon>
    </lineage>
</organism>
<evidence type="ECO:0000256" key="9">
    <source>
        <dbReference type="ARBA" id="ARBA00023121"/>
    </source>
</evidence>
<keyword evidence="8" id="KW-0406">Ion transport</keyword>